<keyword evidence="2" id="KW-0732">Signal</keyword>
<dbReference type="InterPro" id="IPR023796">
    <property type="entry name" value="Serpin_dom"/>
</dbReference>
<name>A0A3Q3GPR0_9LABR</name>
<dbReference type="CDD" id="cd02055">
    <property type="entry name" value="serpinA10_PZI"/>
    <property type="match status" value="1"/>
</dbReference>
<protein>
    <submittedName>
        <fullName evidence="4">Protein Z-dependent protease inhibitor-like</fullName>
    </submittedName>
</protein>
<dbReference type="STRING" id="56723.ENSLBEP00000032483"/>
<dbReference type="Pfam" id="PF00079">
    <property type="entry name" value="Serpin"/>
    <property type="match status" value="1"/>
</dbReference>
<evidence type="ECO:0000259" key="3">
    <source>
        <dbReference type="SMART" id="SM00093"/>
    </source>
</evidence>
<evidence type="ECO:0000256" key="2">
    <source>
        <dbReference type="SAM" id="SignalP"/>
    </source>
</evidence>
<dbReference type="InParanoid" id="A0A3Q3GPR0"/>
<reference evidence="4" key="2">
    <citation type="submission" date="2025-09" db="UniProtKB">
        <authorList>
            <consortium name="Ensembl"/>
        </authorList>
    </citation>
    <scope>IDENTIFICATION</scope>
</reference>
<keyword evidence="5" id="KW-1185">Reference proteome</keyword>
<dbReference type="InterPro" id="IPR000215">
    <property type="entry name" value="Serpin_fam"/>
</dbReference>
<dbReference type="InterPro" id="IPR042185">
    <property type="entry name" value="Serpin_sf_2"/>
</dbReference>
<dbReference type="InterPro" id="IPR036186">
    <property type="entry name" value="Serpin_sf"/>
</dbReference>
<organism evidence="4 5">
    <name type="scientific">Labrus bergylta</name>
    <name type="common">ballan wrasse</name>
    <dbReference type="NCBI Taxonomy" id="56723"/>
    <lineage>
        <taxon>Eukaryota</taxon>
        <taxon>Metazoa</taxon>
        <taxon>Chordata</taxon>
        <taxon>Craniata</taxon>
        <taxon>Vertebrata</taxon>
        <taxon>Euteleostomi</taxon>
        <taxon>Actinopterygii</taxon>
        <taxon>Neopterygii</taxon>
        <taxon>Teleostei</taxon>
        <taxon>Neoteleostei</taxon>
        <taxon>Acanthomorphata</taxon>
        <taxon>Eupercaria</taxon>
        <taxon>Labriformes</taxon>
        <taxon>Labridae</taxon>
        <taxon>Labrus</taxon>
    </lineage>
</organism>
<dbReference type="AlphaFoldDB" id="A0A3Q3GPR0"/>
<proteinExistence type="inferred from homology"/>
<evidence type="ECO:0000313" key="5">
    <source>
        <dbReference type="Proteomes" id="UP000261660"/>
    </source>
</evidence>
<dbReference type="Ensembl" id="ENSLBET00000033932.1">
    <property type="protein sequence ID" value="ENSLBEP00000032483.1"/>
    <property type="gene ID" value="ENSLBEG00000024484.1"/>
</dbReference>
<dbReference type="GO" id="GO:0004867">
    <property type="term" value="F:serine-type endopeptidase inhibitor activity"/>
    <property type="evidence" value="ECO:0007669"/>
    <property type="project" value="InterPro"/>
</dbReference>
<dbReference type="FunFam" id="2.10.310.10:FF:000001">
    <property type="entry name" value="Serpin family A member 1"/>
    <property type="match status" value="1"/>
</dbReference>
<dbReference type="InterPro" id="IPR023795">
    <property type="entry name" value="Serpin_CS"/>
</dbReference>
<dbReference type="Proteomes" id="UP000261660">
    <property type="component" value="Unplaced"/>
</dbReference>
<feature type="chain" id="PRO_5018710769" evidence="2">
    <location>
        <begin position="21"/>
        <end position="395"/>
    </location>
</feature>
<feature type="domain" description="Serpin" evidence="3">
    <location>
        <begin position="39"/>
        <end position="392"/>
    </location>
</feature>
<dbReference type="GO" id="GO:0007596">
    <property type="term" value="P:blood coagulation"/>
    <property type="evidence" value="ECO:0007669"/>
    <property type="project" value="InterPro"/>
</dbReference>
<dbReference type="PANTHER" id="PTHR11461:SF191">
    <property type="entry name" value="PROTEIN Z-DEPENDENT PROTEASE INHIBITOR"/>
    <property type="match status" value="1"/>
</dbReference>
<dbReference type="SMART" id="SM00093">
    <property type="entry name" value="SERPIN"/>
    <property type="match status" value="1"/>
</dbReference>
<accession>A0A3Q3GPR0</accession>
<dbReference type="InterPro" id="IPR042178">
    <property type="entry name" value="Serpin_sf_1"/>
</dbReference>
<comment type="similarity">
    <text evidence="1">Belongs to the serpin family.</text>
</comment>
<dbReference type="Gene3D" id="2.30.39.10">
    <property type="entry name" value="Alpha-1-antitrypsin, domain 1"/>
    <property type="match status" value="1"/>
</dbReference>
<dbReference type="PANTHER" id="PTHR11461">
    <property type="entry name" value="SERINE PROTEASE INHIBITOR, SERPIN"/>
    <property type="match status" value="1"/>
</dbReference>
<dbReference type="GO" id="GO:0005615">
    <property type="term" value="C:extracellular space"/>
    <property type="evidence" value="ECO:0007669"/>
    <property type="project" value="InterPro"/>
</dbReference>
<feature type="signal peptide" evidence="2">
    <location>
        <begin position="1"/>
        <end position="20"/>
    </location>
</feature>
<evidence type="ECO:0000313" key="4">
    <source>
        <dbReference type="Ensembl" id="ENSLBEP00000032483.1"/>
    </source>
</evidence>
<reference evidence="4" key="1">
    <citation type="submission" date="2025-08" db="UniProtKB">
        <authorList>
            <consortium name="Ensembl"/>
        </authorList>
    </citation>
    <scope>IDENTIFICATION</scope>
</reference>
<dbReference type="PROSITE" id="PS00284">
    <property type="entry name" value="SERPIN"/>
    <property type="match status" value="1"/>
</dbReference>
<evidence type="ECO:0000256" key="1">
    <source>
        <dbReference type="RuleBase" id="RU000411"/>
    </source>
</evidence>
<dbReference type="OrthoDB" id="10063692at2759"/>
<dbReference type="Gene3D" id="3.30.497.10">
    <property type="entry name" value="Antithrombin, subunit I, domain 2"/>
    <property type="match status" value="1"/>
</dbReference>
<sequence>MASSTLLSLVGLVLLTLASSQTLGPSLQDLTNRNADFAARLYRAVSSTTDDNVFLSTFTLSNGLSALLGATGGQSQDQLLQGLSLSGLEPQSVPDLFQSLRTAVLQGGVASNLRQGVAIFPSQGVEVESSYLDQVKTQFGGNVQTLDYTTPLDASDAINSWVQGNTGDQVLELVTTVDPQTKLLLATAATYQIRFSPSFNASVTQDERFFVDKYHVVMVPMMFRADKYFLAYDRSLKVGVLRLSMVDGVAMLVVLPDEDVDITSVEEEVTGEKIRAWIRQLKKTKLEVQLPRFLLERSYSLRDVLETLSITKVFQDDADIINMGGAEGLKLTQVYQKSVMAVDESADDITTGGGVNAFSTLPPRLTINRPFMFVIYQQTSDSVLFMGRVVDPSKK</sequence>
<dbReference type="GeneTree" id="ENSGT00940000159462"/>
<dbReference type="InterPro" id="IPR033835">
    <property type="entry name" value="PZI_serpin_dom"/>
</dbReference>
<dbReference type="SUPFAM" id="SSF56574">
    <property type="entry name" value="Serpins"/>
    <property type="match status" value="1"/>
</dbReference>